<protein>
    <submittedName>
        <fullName evidence="3">Uncharacterized protein</fullName>
    </submittedName>
</protein>
<gene>
    <name evidence="3" type="ORF">SAMN04489842_3220</name>
</gene>
<accession>A0A1H1I0Y1</accession>
<feature type="region of interest" description="Disordered" evidence="1">
    <location>
        <begin position="54"/>
        <end position="83"/>
    </location>
</feature>
<keyword evidence="2" id="KW-0812">Transmembrane</keyword>
<feature type="transmembrane region" description="Helical" evidence="2">
    <location>
        <begin position="30"/>
        <end position="50"/>
    </location>
</feature>
<dbReference type="RefSeq" id="WP_139169313.1">
    <property type="nucleotide sequence ID" value="NZ_FNLC01000003.1"/>
</dbReference>
<evidence type="ECO:0000256" key="1">
    <source>
        <dbReference type="SAM" id="MobiDB-lite"/>
    </source>
</evidence>
<dbReference type="AlphaFoldDB" id="A0A1H1I0Y1"/>
<keyword evidence="2" id="KW-1133">Transmembrane helix</keyword>
<dbReference type="Proteomes" id="UP000198848">
    <property type="component" value="Unassembled WGS sequence"/>
</dbReference>
<keyword evidence="2" id="KW-0472">Membrane</keyword>
<organism evidence="3 4">
    <name type="scientific">Natronobacterium texcoconense</name>
    <dbReference type="NCBI Taxonomy" id="1095778"/>
    <lineage>
        <taxon>Archaea</taxon>
        <taxon>Methanobacteriati</taxon>
        <taxon>Methanobacteriota</taxon>
        <taxon>Stenosarchaea group</taxon>
        <taxon>Halobacteria</taxon>
        <taxon>Halobacteriales</taxon>
        <taxon>Natrialbaceae</taxon>
        <taxon>Natronobacterium</taxon>
    </lineage>
</organism>
<evidence type="ECO:0000256" key="2">
    <source>
        <dbReference type="SAM" id="Phobius"/>
    </source>
</evidence>
<proteinExistence type="predicted"/>
<reference evidence="4" key="1">
    <citation type="submission" date="2016-10" db="EMBL/GenBank/DDBJ databases">
        <authorList>
            <person name="Varghese N."/>
            <person name="Submissions S."/>
        </authorList>
    </citation>
    <scope>NUCLEOTIDE SEQUENCE [LARGE SCALE GENOMIC DNA]</scope>
    <source>
        <strain evidence="4">DSM 24767</strain>
    </source>
</reference>
<name>A0A1H1I0Y1_NATTX</name>
<evidence type="ECO:0000313" key="4">
    <source>
        <dbReference type="Proteomes" id="UP000198848"/>
    </source>
</evidence>
<evidence type="ECO:0000313" key="3">
    <source>
        <dbReference type="EMBL" id="SDR31377.1"/>
    </source>
</evidence>
<keyword evidence="4" id="KW-1185">Reference proteome</keyword>
<dbReference type="EMBL" id="FNLC01000003">
    <property type="protein sequence ID" value="SDR31377.1"/>
    <property type="molecule type" value="Genomic_DNA"/>
</dbReference>
<sequence>MTEFPKLNVYGKLVALSSLATLGLTVIDGFAAPAMTTAAFAVLVLFVAMYRNEDNSESRSSDNGGGTSDREKEAMVGPAEGDL</sequence>